<dbReference type="PANTHER" id="PTHR47191:SF2">
    <property type="entry name" value="OS05G0170800 PROTEIN"/>
    <property type="match status" value="1"/>
</dbReference>
<evidence type="ECO:0000256" key="1">
    <source>
        <dbReference type="SAM" id="MobiDB-lite"/>
    </source>
</evidence>
<dbReference type="SUPFAM" id="SSF110069">
    <property type="entry name" value="ApaG-like"/>
    <property type="match status" value="1"/>
</dbReference>
<gene>
    <name evidence="3" type="ORF">PBIL07802_LOCUS16000</name>
</gene>
<dbReference type="InterPro" id="IPR050718">
    <property type="entry name" value="ApaG-like"/>
</dbReference>
<dbReference type="PANTHER" id="PTHR47191">
    <property type="entry name" value="OS05G0170800 PROTEIN"/>
    <property type="match status" value="1"/>
</dbReference>
<dbReference type="EMBL" id="HBIB01024364">
    <property type="protein sequence ID" value="CAE0253765.1"/>
    <property type="molecule type" value="Transcribed_RNA"/>
</dbReference>
<evidence type="ECO:0000313" key="3">
    <source>
        <dbReference type="EMBL" id="CAE0253765.1"/>
    </source>
</evidence>
<reference evidence="3" key="1">
    <citation type="submission" date="2021-01" db="EMBL/GenBank/DDBJ databases">
        <authorList>
            <person name="Corre E."/>
            <person name="Pelletier E."/>
            <person name="Niang G."/>
            <person name="Scheremetjew M."/>
            <person name="Finn R."/>
            <person name="Kale V."/>
            <person name="Holt S."/>
            <person name="Cochrane G."/>
            <person name="Meng A."/>
            <person name="Brown T."/>
            <person name="Cohen L."/>
        </authorList>
    </citation>
    <scope>NUCLEOTIDE SEQUENCE</scope>
    <source>
        <strain evidence="3">NIES-2562</strain>
    </source>
</reference>
<evidence type="ECO:0000259" key="2">
    <source>
        <dbReference type="PROSITE" id="PS51087"/>
    </source>
</evidence>
<protein>
    <recommendedName>
        <fullName evidence="2">ApaG domain-containing protein</fullName>
    </recommendedName>
</protein>
<feature type="region of interest" description="Disordered" evidence="1">
    <location>
        <begin position="64"/>
        <end position="84"/>
    </location>
</feature>
<dbReference type="AlphaFoldDB" id="A0A7S3DCQ2"/>
<proteinExistence type="predicted"/>
<sequence>MTRKWRIEDGHGKVNTVEGPGVVGLFPHLQPGEEHRYSSFCPLLTPTGVMEGSFMFVERNTVNISEEGEEGGSELKTSQSDGGEVEDIAFEVHVAPFALRDETQMERE</sequence>
<name>A0A7S3DCQ2_9EUKA</name>
<dbReference type="InterPro" id="IPR036767">
    <property type="entry name" value="ApaG_sf"/>
</dbReference>
<organism evidence="3">
    <name type="scientific">Palpitomonas bilix</name>
    <dbReference type="NCBI Taxonomy" id="652834"/>
    <lineage>
        <taxon>Eukaryota</taxon>
        <taxon>Eukaryota incertae sedis</taxon>
    </lineage>
</organism>
<dbReference type="Pfam" id="PF04379">
    <property type="entry name" value="DUF525"/>
    <property type="match status" value="1"/>
</dbReference>
<feature type="domain" description="ApaG" evidence="2">
    <location>
        <begin position="1"/>
        <end position="106"/>
    </location>
</feature>
<accession>A0A7S3DCQ2</accession>
<dbReference type="Gene3D" id="2.60.40.1470">
    <property type="entry name" value="ApaG domain"/>
    <property type="match status" value="1"/>
</dbReference>
<dbReference type="InterPro" id="IPR007474">
    <property type="entry name" value="ApaG_domain"/>
</dbReference>
<dbReference type="PROSITE" id="PS51087">
    <property type="entry name" value="APAG"/>
    <property type="match status" value="1"/>
</dbReference>